<dbReference type="RefSeq" id="WP_336599806.1">
    <property type="nucleotide sequence ID" value="NZ_JACFYJ010000039.1"/>
</dbReference>
<keyword evidence="1" id="KW-0812">Transmembrane</keyword>
<name>A0ABU8IVZ6_9BURK</name>
<dbReference type="Proteomes" id="UP001386437">
    <property type="component" value="Unassembled WGS sequence"/>
</dbReference>
<protein>
    <submittedName>
        <fullName evidence="2">Uncharacterized protein</fullName>
    </submittedName>
</protein>
<comment type="caution">
    <text evidence="2">The sequence shown here is derived from an EMBL/GenBank/DDBJ whole genome shotgun (WGS) entry which is preliminary data.</text>
</comment>
<proteinExistence type="predicted"/>
<keyword evidence="3" id="KW-1185">Reference proteome</keyword>
<feature type="transmembrane region" description="Helical" evidence="1">
    <location>
        <begin position="39"/>
        <end position="59"/>
    </location>
</feature>
<organism evidence="2 3">
    <name type="scientific">Paraburkholderia bengalensis</name>
    <dbReference type="NCBI Taxonomy" id="2747562"/>
    <lineage>
        <taxon>Bacteria</taxon>
        <taxon>Pseudomonadati</taxon>
        <taxon>Pseudomonadota</taxon>
        <taxon>Betaproteobacteria</taxon>
        <taxon>Burkholderiales</taxon>
        <taxon>Burkholderiaceae</taxon>
        <taxon>Paraburkholderia</taxon>
    </lineage>
</organism>
<gene>
    <name evidence="2" type="ORF">H3V53_22150</name>
</gene>
<evidence type="ECO:0000313" key="2">
    <source>
        <dbReference type="EMBL" id="MEI5999808.1"/>
    </source>
</evidence>
<reference evidence="2 3" key="1">
    <citation type="journal article" date="2022" name="Arch. Microbiol.">
        <title>Paraburkholderia bengalensis sp. nov. isolated from roots of Oryza sativa, IR64.</title>
        <authorList>
            <person name="Nag P."/>
            <person name="Mondal N."/>
            <person name="Sarkar J."/>
            <person name="Das S."/>
        </authorList>
    </citation>
    <scope>NUCLEOTIDE SEQUENCE [LARGE SCALE GENOMIC DNA]</scope>
    <source>
        <strain evidence="2 3">IR64_4_BI</strain>
    </source>
</reference>
<accession>A0ABU8IVZ6</accession>
<dbReference type="EMBL" id="JACFYJ010000039">
    <property type="protein sequence ID" value="MEI5999808.1"/>
    <property type="molecule type" value="Genomic_DNA"/>
</dbReference>
<keyword evidence="1" id="KW-0472">Membrane</keyword>
<evidence type="ECO:0000256" key="1">
    <source>
        <dbReference type="SAM" id="Phobius"/>
    </source>
</evidence>
<keyword evidence="1" id="KW-1133">Transmembrane helix</keyword>
<feature type="transmembrane region" description="Helical" evidence="1">
    <location>
        <begin position="71"/>
        <end position="97"/>
    </location>
</feature>
<evidence type="ECO:0000313" key="3">
    <source>
        <dbReference type="Proteomes" id="UP001386437"/>
    </source>
</evidence>
<sequence length="115" mass="11837">MTSVTVTTSEELKEAQQASIDEIFVNGELAGKLKNARKVTALGAVALAAIGAIAVTAIPSGGASTLGLVPVAALTGVEIATIIFVVTIGLTTVIALFRDYDAEFTKDGAKFKKKR</sequence>